<dbReference type="Proteomes" id="UP000199537">
    <property type="component" value="Unassembled WGS sequence"/>
</dbReference>
<dbReference type="OrthoDB" id="9797716at2"/>
<reference evidence="2" key="1">
    <citation type="submission" date="2016-10" db="EMBL/GenBank/DDBJ databases">
        <authorList>
            <person name="Varghese N."/>
            <person name="Submissions S."/>
        </authorList>
    </citation>
    <scope>NUCLEOTIDE SEQUENCE [LARGE SCALE GENOMIC DNA]</scope>
    <source>
        <strain evidence="2">DSM 14807</strain>
    </source>
</reference>
<name>A0A1I7NFP4_9BACT</name>
<dbReference type="RefSeq" id="WP_092459729.1">
    <property type="nucleotide sequence ID" value="NZ_FPCJ01000001.1"/>
</dbReference>
<dbReference type="EMBL" id="FPCJ01000001">
    <property type="protein sequence ID" value="SFV33366.1"/>
    <property type="molecule type" value="Genomic_DNA"/>
</dbReference>
<keyword evidence="2" id="KW-1185">Reference proteome</keyword>
<evidence type="ECO:0000313" key="2">
    <source>
        <dbReference type="Proteomes" id="UP000199537"/>
    </source>
</evidence>
<organism evidence="1 2">
    <name type="scientific">Thermoflavifilum thermophilum</name>
    <dbReference type="NCBI Taxonomy" id="1393122"/>
    <lineage>
        <taxon>Bacteria</taxon>
        <taxon>Pseudomonadati</taxon>
        <taxon>Bacteroidota</taxon>
        <taxon>Chitinophagia</taxon>
        <taxon>Chitinophagales</taxon>
        <taxon>Chitinophagaceae</taxon>
        <taxon>Thermoflavifilum</taxon>
    </lineage>
</organism>
<gene>
    <name evidence="1" type="ORF">SAMN05660895_1663</name>
</gene>
<accession>A0A1I7NFP4</accession>
<protein>
    <recommendedName>
        <fullName evidence="3">ArsR family transcriptional regulator</fullName>
    </recommendedName>
</protein>
<evidence type="ECO:0008006" key="3">
    <source>
        <dbReference type="Google" id="ProtNLM"/>
    </source>
</evidence>
<proteinExistence type="predicted"/>
<sequence>MTKSSNKKPAKMCFGHIGGKLGKMLMETFVDKGWIEKDNPTDKHFFITDKGQKEFTKLGLDLSQIKSEEL</sequence>
<dbReference type="STRING" id="1393122.SAMN05660895_1663"/>
<dbReference type="AlphaFoldDB" id="A0A1I7NFP4"/>
<evidence type="ECO:0000313" key="1">
    <source>
        <dbReference type="EMBL" id="SFV33366.1"/>
    </source>
</evidence>